<evidence type="ECO:0000313" key="2">
    <source>
        <dbReference type="Proteomes" id="UP000765509"/>
    </source>
</evidence>
<gene>
    <name evidence="1" type="ORF">O181_019604</name>
</gene>
<evidence type="ECO:0000313" key="1">
    <source>
        <dbReference type="EMBL" id="MBW0479889.1"/>
    </source>
</evidence>
<keyword evidence="2" id="KW-1185">Reference proteome</keyword>
<comment type="caution">
    <text evidence="1">The sequence shown here is derived from an EMBL/GenBank/DDBJ whole genome shotgun (WGS) entry which is preliminary data.</text>
</comment>
<dbReference type="Proteomes" id="UP000765509">
    <property type="component" value="Unassembled WGS sequence"/>
</dbReference>
<name>A0A9Q3GUW7_9BASI</name>
<accession>A0A9Q3GUW7</accession>
<organism evidence="1 2">
    <name type="scientific">Austropuccinia psidii MF-1</name>
    <dbReference type="NCBI Taxonomy" id="1389203"/>
    <lineage>
        <taxon>Eukaryota</taxon>
        <taxon>Fungi</taxon>
        <taxon>Dikarya</taxon>
        <taxon>Basidiomycota</taxon>
        <taxon>Pucciniomycotina</taxon>
        <taxon>Pucciniomycetes</taxon>
        <taxon>Pucciniales</taxon>
        <taxon>Sphaerophragmiaceae</taxon>
        <taxon>Austropuccinia</taxon>
    </lineage>
</organism>
<proteinExistence type="predicted"/>
<protein>
    <submittedName>
        <fullName evidence="1">Uncharacterized protein</fullName>
    </submittedName>
</protein>
<dbReference type="EMBL" id="AVOT02005759">
    <property type="protein sequence ID" value="MBW0479889.1"/>
    <property type="molecule type" value="Genomic_DNA"/>
</dbReference>
<reference evidence="1" key="1">
    <citation type="submission" date="2021-03" db="EMBL/GenBank/DDBJ databases">
        <title>Draft genome sequence of rust myrtle Austropuccinia psidii MF-1, a brazilian biotype.</title>
        <authorList>
            <person name="Quecine M.C."/>
            <person name="Pachon D.M.R."/>
            <person name="Bonatelli M.L."/>
            <person name="Correr F.H."/>
            <person name="Franceschini L.M."/>
            <person name="Leite T.F."/>
            <person name="Margarido G.R.A."/>
            <person name="Almeida C.A."/>
            <person name="Ferrarezi J.A."/>
            <person name="Labate C.A."/>
        </authorList>
    </citation>
    <scope>NUCLEOTIDE SEQUENCE</scope>
    <source>
        <strain evidence="1">MF-1</strain>
    </source>
</reference>
<dbReference type="AlphaFoldDB" id="A0A9Q3GUW7"/>
<sequence length="136" mass="15572">MTNEESEIEILTQGTPETNMKFMEPARDSISPDLEYLENLDLHNNDEDGYSSSVLDTNTIGINSSQAQKKSKNKQLHNTLKSAPKSVQLPKLETKLKNNLLATLEKSFSLKDNQQNKMLQFYVERAKKEDKIKLNR</sequence>